<gene>
    <name evidence="1" type="ORF">BV25DRAFT_1820134</name>
</gene>
<dbReference type="Proteomes" id="UP000814140">
    <property type="component" value="Unassembled WGS sequence"/>
</dbReference>
<sequence>MFVAPQPSTPANRVILQWLEARSRFDIHAMDAQMARDFVSVALPAPAGKAEERGRDALWALTQSPAADLMSIEVRAVTICESTEGPDAARAVHGVRGGVDKNGSGGEWRAVRRGVDLYLYARYARGHGCNTEDQEDRAVRR</sequence>
<accession>A0ACB8TF00</accession>
<protein>
    <submittedName>
        <fullName evidence="1">Uncharacterized protein</fullName>
    </submittedName>
</protein>
<reference evidence="1" key="2">
    <citation type="journal article" date="2022" name="New Phytol.">
        <title>Evolutionary transition to the ectomycorrhizal habit in the genomes of a hyperdiverse lineage of mushroom-forming fungi.</title>
        <authorList>
            <person name="Looney B."/>
            <person name="Miyauchi S."/>
            <person name="Morin E."/>
            <person name="Drula E."/>
            <person name="Courty P.E."/>
            <person name="Kohler A."/>
            <person name="Kuo A."/>
            <person name="LaButti K."/>
            <person name="Pangilinan J."/>
            <person name="Lipzen A."/>
            <person name="Riley R."/>
            <person name="Andreopoulos W."/>
            <person name="He G."/>
            <person name="Johnson J."/>
            <person name="Nolan M."/>
            <person name="Tritt A."/>
            <person name="Barry K.W."/>
            <person name="Grigoriev I.V."/>
            <person name="Nagy L.G."/>
            <person name="Hibbett D."/>
            <person name="Henrissat B."/>
            <person name="Matheny P.B."/>
            <person name="Labbe J."/>
            <person name="Martin F.M."/>
        </authorList>
    </citation>
    <scope>NUCLEOTIDE SEQUENCE</scope>
    <source>
        <strain evidence="1">HHB10654</strain>
    </source>
</reference>
<organism evidence="1 2">
    <name type="scientific">Artomyces pyxidatus</name>
    <dbReference type="NCBI Taxonomy" id="48021"/>
    <lineage>
        <taxon>Eukaryota</taxon>
        <taxon>Fungi</taxon>
        <taxon>Dikarya</taxon>
        <taxon>Basidiomycota</taxon>
        <taxon>Agaricomycotina</taxon>
        <taxon>Agaricomycetes</taxon>
        <taxon>Russulales</taxon>
        <taxon>Auriscalpiaceae</taxon>
        <taxon>Artomyces</taxon>
    </lineage>
</organism>
<keyword evidence="2" id="KW-1185">Reference proteome</keyword>
<comment type="caution">
    <text evidence="1">The sequence shown here is derived from an EMBL/GenBank/DDBJ whole genome shotgun (WGS) entry which is preliminary data.</text>
</comment>
<dbReference type="EMBL" id="MU277191">
    <property type="protein sequence ID" value="KAI0066980.1"/>
    <property type="molecule type" value="Genomic_DNA"/>
</dbReference>
<proteinExistence type="predicted"/>
<evidence type="ECO:0000313" key="1">
    <source>
        <dbReference type="EMBL" id="KAI0066980.1"/>
    </source>
</evidence>
<evidence type="ECO:0000313" key="2">
    <source>
        <dbReference type="Proteomes" id="UP000814140"/>
    </source>
</evidence>
<name>A0ACB8TF00_9AGAM</name>
<reference evidence="1" key="1">
    <citation type="submission" date="2021-03" db="EMBL/GenBank/DDBJ databases">
        <authorList>
            <consortium name="DOE Joint Genome Institute"/>
            <person name="Ahrendt S."/>
            <person name="Looney B.P."/>
            <person name="Miyauchi S."/>
            <person name="Morin E."/>
            <person name="Drula E."/>
            <person name="Courty P.E."/>
            <person name="Chicoki N."/>
            <person name="Fauchery L."/>
            <person name="Kohler A."/>
            <person name="Kuo A."/>
            <person name="Labutti K."/>
            <person name="Pangilinan J."/>
            <person name="Lipzen A."/>
            <person name="Riley R."/>
            <person name="Andreopoulos W."/>
            <person name="He G."/>
            <person name="Johnson J."/>
            <person name="Barry K.W."/>
            <person name="Grigoriev I.V."/>
            <person name="Nagy L."/>
            <person name="Hibbett D."/>
            <person name="Henrissat B."/>
            <person name="Matheny P.B."/>
            <person name="Labbe J."/>
            <person name="Martin F."/>
        </authorList>
    </citation>
    <scope>NUCLEOTIDE SEQUENCE</scope>
    <source>
        <strain evidence="1">HHB10654</strain>
    </source>
</reference>